<accession>A0ABY1PP99</accession>
<reference evidence="1 2" key="1">
    <citation type="submission" date="2017-05" db="EMBL/GenBank/DDBJ databases">
        <authorList>
            <person name="Varghese N."/>
            <person name="Submissions S."/>
        </authorList>
    </citation>
    <scope>NUCLEOTIDE SEQUENCE [LARGE SCALE GENOMIC DNA]</scope>
    <source>
        <strain evidence="1 2">DSM 25457</strain>
    </source>
</reference>
<dbReference type="Proteomes" id="UP001158067">
    <property type="component" value="Unassembled WGS sequence"/>
</dbReference>
<protein>
    <submittedName>
        <fullName evidence="1">Uncharacterized protein</fullName>
    </submittedName>
</protein>
<comment type="caution">
    <text evidence="1">The sequence shown here is derived from an EMBL/GenBank/DDBJ whole genome shotgun (WGS) entry which is preliminary data.</text>
</comment>
<name>A0ABY1PP99_9BACT</name>
<proteinExistence type="predicted"/>
<evidence type="ECO:0000313" key="1">
    <source>
        <dbReference type="EMBL" id="SMP41056.1"/>
    </source>
</evidence>
<dbReference type="EMBL" id="FXUG01000001">
    <property type="protein sequence ID" value="SMP41056.1"/>
    <property type="molecule type" value="Genomic_DNA"/>
</dbReference>
<sequence length="77" mass="9114">MRCLATRRRSSSRRHRIQFDEWAIQTNLSFHRRTSIYLSVNLRIEQFFSVVFRSVKAKLHITFAERNATTISSSIPS</sequence>
<organism evidence="1 2">
    <name type="scientific">Neorhodopirellula lusitana</name>
    <dbReference type="NCBI Taxonomy" id="445327"/>
    <lineage>
        <taxon>Bacteria</taxon>
        <taxon>Pseudomonadati</taxon>
        <taxon>Planctomycetota</taxon>
        <taxon>Planctomycetia</taxon>
        <taxon>Pirellulales</taxon>
        <taxon>Pirellulaceae</taxon>
        <taxon>Neorhodopirellula</taxon>
    </lineage>
</organism>
<keyword evidence="2" id="KW-1185">Reference proteome</keyword>
<gene>
    <name evidence="1" type="ORF">SAMN06265222_101526</name>
</gene>
<evidence type="ECO:0000313" key="2">
    <source>
        <dbReference type="Proteomes" id="UP001158067"/>
    </source>
</evidence>